<feature type="domain" description="Fe2OG dioxygenase" evidence="7">
    <location>
        <begin position="243"/>
        <end position="393"/>
    </location>
</feature>
<feature type="compositionally biased region" description="Basic and acidic residues" evidence="6">
    <location>
        <begin position="54"/>
        <end position="76"/>
    </location>
</feature>
<sequence length="513" mass="56538">MVSQSEFDDDDRSSCGSDSFSVDTNVALSEMLGLPYSYFLDGLSSSHPDDDDGGPDRHRDDDDYDYDHDHDHERCESISPSLFDGVEAIGEGVRALEMTTLSPPPRPPPTGPSSPRVSFLDVPRRCSRYRHHPSDVTAFVVHDLFDAEECRSIIRLASSSSSSSSSSSGIVPSSGFGYVTEAAHADDDGNVHVVKLADGANHHKLSVFEHGPTVDALWTKLGRSVLPHIESFVRHVQSGPPLGLNPRLRVLRYDANDDDVFDPHFDATTRVTVGKREEEMEEYDENDDEDDVPVRGKTTLSSLLTVLIYLNDGGGVDFDGGETHFIDHDYGDSASSRHRHYRGVGGGTDATSTRITPERGKVVVFEHDLYHMSGPLIFGTKYVLRTDVLFNVKSTDGVGRRRRRRRRRRLGGSSLPENDDELANTTTTTTTTTTPTTPRTLIDACRWLSLAVEDVRVLDEIGLLDSTLDNLLAPGVHAIREVLRDVVDGRTAEGLIQAALESRRDDVGRNIII</sequence>
<evidence type="ECO:0000256" key="3">
    <source>
        <dbReference type="ARBA" id="ARBA00022964"/>
    </source>
</evidence>
<gene>
    <name evidence="8" type="ORF">ACHAXA_003508</name>
</gene>
<feature type="region of interest" description="Disordered" evidence="6">
    <location>
        <begin position="98"/>
        <end position="118"/>
    </location>
</feature>
<dbReference type="SMART" id="SM00702">
    <property type="entry name" value="P4Hc"/>
    <property type="match status" value="1"/>
</dbReference>
<feature type="region of interest" description="Disordered" evidence="6">
    <location>
        <begin position="42"/>
        <end position="81"/>
    </location>
</feature>
<evidence type="ECO:0000313" key="9">
    <source>
        <dbReference type="Proteomes" id="UP001530377"/>
    </source>
</evidence>
<dbReference type="EMBL" id="JALLPB020000043">
    <property type="protein sequence ID" value="KAL3823229.1"/>
    <property type="molecule type" value="Genomic_DNA"/>
</dbReference>
<feature type="compositionally biased region" description="Low complexity" evidence="6">
    <location>
        <begin position="425"/>
        <end position="437"/>
    </location>
</feature>
<evidence type="ECO:0000256" key="4">
    <source>
        <dbReference type="ARBA" id="ARBA00023002"/>
    </source>
</evidence>
<name>A0ABD3SFC9_9STRA</name>
<evidence type="ECO:0000256" key="6">
    <source>
        <dbReference type="SAM" id="MobiDB-lite"/>
    </source>
</evidence>
<protein>
    <recommendedName>
        <fullName evidence="7">Fe2OG dioxygenase domain-containing protein</fullName>
    </recommendedName>
</protein>
<dbReference type="GO" id="GO:0051213">
    <property type="term" value="F:dioxygenase activity"/>
    <property type="evidence" value="ECO:0007669"/>
    <property type="project" value="UniProtKB-KW"/>
</dbReference>
<dbReference type="InterPro" id="IPR045054">
    <property type="entry name" value="P4HA-like"/>
</dbReference>
<reference evidence="8 9" key="1">
    <citation type="submission" date="2024-10" db="EMBL/GenBank/DDBJ databases">
        <title>Updated reference genomes for cyclostephanoid diatoms.</title>
        <authorList>
            <person name="Roberts W.R."/>
            <person name="Alverson A.J."/>
        </authorList>
    </citation>
    <scope>NUCLEOTIDE SEQUENCE [LARGE SCALE GENOMIC DNA]</scope>
    <source>
        <strain evidence="8 9">AJA228-03</strain>
    </source>
</reference>
<evidence type="ECO:0000259" key="7">
    <source>
        <dbReference type="PROSITE" id="PS51471"/>
    </source>
</evidence>
<dbReference type="PANTHER" id="PTHR10869:SF246">
    <property type="entry name" value="TRANSMEMBRANE PROLYL 4-HYDROXYLASE"/>
    <property type="match status" value="1"/>
</dbReference>
<feature type="region of interest" description="Disordered" evidence="6">
    <location>
        <begin position="400"/>
        <end position="437"/>
    </location>
</feature>
<evidence type="ECO:0000313" key="8">
    <source>
        <dbReference type="EMBL" id="KAL3823229.1"/>
    </source>
</evidence>
<dbReference type="PROSITE" id="PS51471">
    <property type="entry name" value="FE2OG_OXY"/>
    <property type="match status" value="1"/>
</dbReference>
<keyword evidence="5" id="KW-0408">Iron</keyword>
<keyword evidence="9" id="KW-1185">Reference proteome</keyword>
<feature type="compositionally biased region" description="Basic residues" evidence="6">
    <location>
        <begin position="400"/>
        <end position="410"/>
    </location>
</feature>
<dbReference type="Gene3D" id="2.60.120.620">
    <property type="entry name" value="q2cbj1_9rhob like domain"/>
    <property type="match status" value="1"/>
</dbReference>
<dbReference type="PANTHER" id="PTHR10869">
    <property type="entry name" value="PROLYL 4-HYDROXYLASE ALPHA SUBUNIT"/>
    <property type="match status" value="1"/>
</dbReference>
<keyword evidence="3" id="KW-0223">Dioxygenase</keyword>
<comment type="cofactor">
    <cofactor evidence="1">
        <name>L-ascorbate</name>
        <dbReference type="ChEBI" id="CHEBI:38290"/>
    </cofactor>
</comment>
<proteinExistence type="predicted"/>
<feature type="compositionally biased region" description="Pro residues" evidence="6">
    <location>
        <begin position="102"/>
        <end position="112"/>
    </location>
</feature>
<evidence type="ECO:0000256" key="1">
    <source>
        <dbReference type="ARBA" id="ARBA00001961"/>
    </source>
</evidence>
<dbReference type="Proteomes" id="UP001530377">
    <property type="component" value="Unassembled WGS sequence"/>
</dbReference>
<evidence type="ECO:0000256" key="2">
    <source>
        <dbReference type="ARBA" id="ARBA00022723"/>
    </source>
</evidence>
<comment type="caution">
    <text evidence="8">The sequence shown here is derived from an EMBL/GenBank/DDBJ whole genome shotgun (WGS) entry which is preliminary data.</text>
</comment>
<dbReference type="GO" id="GO:0046872">
    <property type="term" value="F:metal ion binding"/>
    <property type="evidence" value="ECO:0007669"/>
    <property type="project" value="UniProtKB-KW"/>
</dbReference>
<keyword evidence="2" id="KW-0479">Metal-binding</keyword>
<feature type="region of interest" description="Disordered" evidence="6">
    <location>
        <begin position="1"/>
        <end position="21"/>
    </location>
</feature>
<keyword evidence="4" id="KW-0560">Oxidoreductase</keyword>
<dbReference type="InterPro" id="IPR005123">
    <property type="entry name" value="Oxoglu/Fe-dep_dioxygenase_dom"/>
</dbReference>
<feature type="compositionally biased region" description="Acidic residues" evidence="6">
    <location>
        <begin position="1"/>
        <end position="11"/>
    </location>
</feature>
<evidence type="ECO:0000256" key="5">
    <source>
        <dbReference type="ARBA" id="ARBA00023004"/>
    </source>
</evidence>
<dbReference type="AlphaFoldDB" id="A0ABD3SFC9"/>
<accession>A0ABD3SFC9</accession>
<dbReference type="InterPro" id="IPR006620">
    <property type="entry name" value="Pro_4_hyd_alph"/>
</dbReference>
<organism evidence="8 9">
    <name type="scientific">Cyclostephanos tholiformis</name>
    <dbReference type="NCBI Taxonomy" id="382380"/>
    <lineage>
        <taxon>Eukaryota</taxon>
        <taxon>Sar</taxon>
        <taxon>Stramenopiles</taxon>
        <taxon>Ochrophyta</taxon>
        <taxon>Bacillariophyta</taxon>
        <taxon>Coscinodiscophyceae</taxon>
        <taxon>Thalassiosirophycidae</taxon>
        <taxon>Stephanodiscales</taxon>
        <taxon>Stephanodiscaceae</taxon>
        <taxon>Cyclostephanos</taxon>
    </lineage>
</organism>